<evidence type="ECO:0000313" key="1">
    <source>
        <dbReference type="EMBL" id="AUZ95473.1"/>
    </source>
</evidence>
<dbReference type="Proteomes" id="UP000222678">
    <property type="component" value="Genome"/>
</dbReference>
<reference evidence="1 2" key="1">
    <citation type="submission" date="2017-06" db="EMBL/GenBank/DDBJ databases">
        <authorList>
            <person name="Kim H.J."/>
            <person name="Triplett B.A."/>
        </authorList>
    </citation>
    <scope>NUCLEOTIDE SEQUENCE [LARGE SCALE GENOMIC DNA]</scope>
</reference>
<organism evidence="1 2">
    <name type="scientific">Agrobacterium phage Atu_ph08</name>
    <dbReference type="NCBI Taxonomy" id="2024265"/>
    <lineage>
        <taxon>Viruses</taxon>
        <taxon>Duplodnaviria</taxon>
        <taxon>Heunggongvirae</taxon>
        <taxon>Uroviricota</taxon>
        <taxon>Caudoviricetes</taxon>
        <taxon>Roslyckyvirus</taxon>
        <taxon>Roslyckyvirus ph08</taxon>
    </lineage>
</organism>
<sequence length="62" mass="7107">MATLKSTGIIETENAQFVRLTLDSDSMVAMKQGNEIIYIHSDEFRAFLQLASQWHKTSERFA</sequence>
<dbReference type="EMBL" id="MF403009">
    <property type="protein sequence ID" value="AUZ95473.1"/>
    <property type="molecule type" value="Genomic_DNA"/>
</dbReference>
<accession>A0A2L0V116</accession>
<keyword evidence="2" id="KW-1185">Reference proteome</keyword>
<proteinExistence type="predicted"/>
<dbReference type="GeneID" id="77936331"/>
<protein>
    <submittedName>
        <fullName evidence="1">Uncharacterized protein</fullName>
    </submittedName>
</protein>
<evidence type="ECO:0000313" key="2">
    <source>
        <dbReference type="Proteomes" id="UP000222678"/>
    </source>
</evidence>
<dbReference type="KEGG" id="vg:77936331"/>
<dbReference type="RefSeq" id="YP_010660336.1">
    <property type="nucleotide sequence ID" value="NC_070876.1"/>
</dbReference>
<name>A0A2L0V116_9CAUD</name>